<evidence type="ECO:0000313" key="3">
    <source>
        <dbReference type="Proteomes" id="UP000789405"/>
    </source>
</evidence>
<dbReference type="Proteomes" id="UP000789405">
    <property type="component" value="Unassembled WGS sequence"/>
</dbReference>
<feature type="transmembrane region" description="Helical" evidence="1">
    <location>
        <begin position="6"/>
        <end position="33"/>
    </location>
</feature>
<keyword evidence="1" id="KW-0472">Membrane</keyword>
<keyword evidence="3" id="KW-1185">Reference proteome</keyword>
<evidence type="ECO:0000256" key="1">
    <source>
        <dbReference type="SAM" id="Phobius"/>
    </source>
</evidence>
<comment type="caution">
    <text evidence="2">The sequence shown here is derived from an EMBL/GenBank/DDBJ whole genome shotgun (WGS) entry which is preliminary data.</text>
</comment>
<accession>A0A9N9FY12</accession>
<reference evidence="2" key="1">
    <citation type="submission" date="2021-06" db="EMBL/GenBank/DDBJ databases">
        <authorList>
            <person name="Kallberg Y."/>
            <person name="Tangrot J."/>
            <person name="Rosling A."/>
        </authorList>
    </citation>
    <scope>NUCLEOTIDE SEQUENCE</scope>
    <source>
        <strain evidence="2">MA453B</strain>
    </source>
</reference>
<sequence>MVSTNATITQLCIIMNTISLISSVASCVTFGFIRTYYPKLADRVSFRLSFAALFCDIGYSGHHLLFFCWDATPGFLCVYAGLQLGTYLCTTKNTCIDIGMKLSNCWYLATNPKNKIIWQWVTLFSWIDASILYCAIVIIMVIRKLKFVAEKFDSSDYSLTTRLSSHPPLIDKYMISSVVRRVMWYPVLPVAQIFGSLAETYHYVNHVTPYSLMLISYRLLSALVFSQDIAVTRTFQAIKLQWWISNVNYYESHYPHRSHNKAITDNPSRLISSEPLSSINSFVGNDDSNQDIILDNKNDDLVLPKPVHLKDSNQYSSSISSEPLIGSSQSYQTNNTDVIDILNCAVEDEGRIDVMKIIGEPTKRISEEHTRMFGSDVESFKETEIMLRKL</sequence>
<protein>
    <submittedName>
        <fullName evidence="2">14784_t:CDS:1</fullName>
    </submittedName>
</protein>
<proteinExistence type="predicted"/>
<keyword evidence="1" id="KW-0812">Transmembrane</keyword>
<feature type="transmembrane region" description="Helical" evidence="1">
    <location>
        <begin position="117"/>
        <end position="142"/>
    </location>
</feature>
<evidence type="ECO:0000313" key="2">
    <source>
        <dbReference type="EMBL" id="CAG8565451.1"/>
    </source>
</evidence>
<organism evidence="2 3">
    <name type="scientific">Dentiscutata erythropus</name>
    <dbReference type="NCBI Taxonomy" id="1348616"/>
    <lineage>
        <taxon>Eukaryota</taxon>
        <taxon>Fungi</taxon>
        <taxon>Fungi incertae sedis</taxon>
        <taxon>Mucoromycota</taxon>
        <taxon>Glomeromycotina</taxon>
        <taxon>Glomeromycetes</taxon>
        <taxon>Diversisporales</taxon>
        <taxon>Gigasporaceae</taxon>
        <taxon>Dentiscutata</taxon>
    </lineage>
</organism>
<keyword evidence="1" id="KW-1133">Transmembrane helix</keyword>
<dbReference type="EMBL" id="CAJVPY010002579">
    <property type="protein sequence ID" value="CAG8565451.1"/>
    <property type="molecule type" value="Genomic_DNA"/>
</dbReference>
<name>A0A9N9FY12_9GLOM</name>
<dbReference type="AlphaFoldDB" id="A0A9N9FY12"/>
<gene>
    <name evidence="2" type="ORF">DERYTH_LOCUS5944</name>
</gene>